<evidence type="ECO:0000313" key="1">
    <source>
        <dbReference type="EMBL" id="SFU46195.1"/>
    </source>
</evidence>
<evidence type="ECO:0000313" key="2">
    <source>
        <dbReference type="Proteomes" id="UP000183656"/>
    </source>
</evidence>
<dbReference type="OrthoDB" id="8817853at2"/>
<dbReference type="AlphaFoldDB" id="A0A1I7GCN9"/>
<dbReference type="STRING" id="343013.SAMN04489707_100522"/>
<gene>
    <name evidence="1" type="ORF">SAMN04489707_100522</name>
</gene>
<reference evidence="1 2" key="1">
    <citation type="submission" date="2016-10" db="EMBL/GenBank/DDBJ databases">
        <authorList>
            <person name="de Groot N.N."/>
        </authorList>
    </citation>
    <scope>NUCLEOTIDE SEQUENCE [LARGE SCALE GENOMIC DNA]</scope>
    <source>
        <strain evidence="1 2">R-24608</strain>
    </source>
</reference>
<accession>A0A1I7GCN9</accession>
<organism evidence="1 2">
    <name type="scientific">Paenacidovorax caeni</name>
    <dbReference type="NCBI Taxonomy" id="343013"/>
    <lineage>
        <taxon>Bacteria</taxon>
        <taxon>Pseudomonadati</taxon>
        <taxon>Pseudomonadota</taxon>
        <taxon>Betaproteobacteria</taxon>
        <taxon>Burkholderiales</taxon>
        <taxon>Comamonadaceae</taxon>
        <taxon>Paenacidovorax</taxon>
    </lineage>
</organism>
<proteinExistence type="predicted"/>
<protein>
    <submittedName>
        <fullName evidence="1">Uncharacterized protein</fullName>
    </submittedName>
</protein>
<keyword evidence="2" id="KW-1185">Reference proteome</keyword>
<dbReference type="RefSeq" id="WP_139235333.1">
    <property type="nucleotide sequence ID" value="NZ_CYIG01000034.1"/>
</dbReference>
<dbReference type="EMBL" id="FPBX01000005">
    <property type="protein sequence ID" value="SFU46195.1"/>
    <property type="molecule type" value="Genomic_DNA"/>
</dbReference>
<name>A0A1I7GCN9_9BURK</name>
<sequence length="73" mass="8021">MTNLEKRVAKMEQAGADVDLKSMSDEELRAYAAKCPSGSSEMYAAVLALVGRRPSAFPVVHDDPERPWARKQG</sequence>
<dbReference type="Proteomes" id="UP000183656">
    <property type="component" value="Unassembled WGS sequence"/>
</dbReference>